<dbReference type="PANTHER" id="PTHR45138:SF9">
    <property type="entry name" value="DIGUANYLATE CYCLASE DGCM-RELATED"/>
    <property type="match status" value="1"/>
</dbReference>
<dbReference type="PROSITE" id="PS50887">
    <property type="entry name" value="GGDEF"/>
    <property type="match status" value="1"/>
</dbReference>
<gene>
    <name evidence="6" type="ORF">EV672_10831</name>
</gene>
<dbReference type="EMBL" id="SNXW01000008">
    <property type="protein sequence ID" value="TDP81246.1"/>
    <property type="molecule type" value="Genomic_DNA"/>
</dbReference>
<feature type="transmembrane region" description="Helical" evidence="4">
    <location>
        <begin position="175"/>
        <end position="199"/>
    </location>
</feature>
<dbReference type="InterPro" id="IPR043128">
    <property type="entry name" value="Rev_trsase/Diguanyl_cyclase"/>
</dbReference>
<sequence>MLRRCTSDAPDCKKCGAQVAAKRVEIPDVKRDAPSQWLEHPQPPPQAEPDATGGRRPALLRSKVPDSDTELAVRCVLDTAERASTATFIYPGIWLAVTLATHAAASWPWLVWGNVLGLGLLAVVRARYARSLPELLRQHPRRAELGFNALSLLSAAYWGCLTAACMWLAPLQPLAWTMLMVTAGMVAAGNTMLGFNPALRYPYPIAMLAPVVVAEALRPLPAHLLVMALQCVFVAYLARSSQLVHQDYWEGRHARRLAEQQARELELASLTDGLTQVPNRMHFDRQLTHEWARQCRRGGHLSVLLVDLDHFKNINDSFGHPFGDTCLQAVAQALQEACGRSTDFVARYGGEEFVVLLPDTDTRGAERVALQMLAQVRELVLRSEALEVRVTCSIGVATVTPRHDKRAADLVQRADNALYAAKHGGRNRLALADTPSDAHSSTMSS</sequence>
<evidence type="ECO:0000256" key="2">
    <source>
        <dbReference type="ARBA" id="ARBA00034247"/>
    </source>
</evidence>
<dbReference type="OrthoDB" id="8924032at2"/>
<dbReference type="InterPro" id="IPR050469">
    <property type="entry name" value="Diguanylate_Cyclase"/>
</dbReference>
<feature type="domain" description="GGDEF" evidence="5">
    <location>
        <begin position="299"/>
        <end position="434"/>
    </location>
</feature>
<keyword evidence="4" id="KW-0812">Transmembrane</keyword>
<dbReference type="InterPro" id="IPR000160">
    <property type="entry name" value="GGDEF_dom"/>
</dbReference>
<feature type="region of interest" description="Disordered" evidence="3">
    <location>
        <begin position="27"/>
        <end position="58"/>
    </location>
</feature>
<dbReference type="Gene3D" id="3.30.70.270">
    <property type="match status" value="1"/>
</dbReference>
<dbReference type="GO" id="GO:0043709">
    <property type="term" value="P:cell adhesion involved in single-species biofilm formation"/>
    <property type="evidence" value="ECO:0007669"/>
    <property type="project" value="TreeGrafter"/>
</dbReference>
<dbReference type="InterPro" id="IPR029787">
    <property type="entry name" value="Nucleotide_cyclase"/>
</dbReference>
<dbReference type="NCBIfam" id="TIGR00254">
    <property type="entry name" value="GGDEF"/>
    <property type="match status" value="1"/>
</dbReference>
<evidence type="ECO:0000256" key="3">
    <source>
        <dbReference type="SAM" id="MobiDB-lite"/>
    </source>
</evidence>
<dbReference type="GO" id="GO:1902201">
    <property type="term" value="P:negative regulation of bacterial-type flagellum-dependent cell motility"/>
    <property type="evidence" value="ECO:0007669"/>
    <property type="project" value="TreeGrafter"/>
</dbReference>
<evidence type="ECO:0000256" key="1">
    <source>
        <dbReference type="ARBA" id="ARBA00012528"/>
    </source>
</evidence>
<dbReference type="Pfam" id="PF00990">
    <property type="entry name" value="GGDEF"/>
    <property type="match status" value="1"/>
</dbReference>
<organism evidence="6 7">
    <name type="scientific">Aquabacterium commune</name>
    <dbReference type="NCBI Taxonomy" id="70586"/>
    <lineage>
        <taxon>Bacteria</taxon>
        <taxon>Pseudomonadati</taxon>
        <taxon>Pseudomonadota</taxon>
        <taxon>Betaproteobacteria</taxon>
        <taxon>Burkholderiales</taxon>
        <taxon>Aquabacterium</taxon>
    </lineage>
</organism>
<protein>
    <recommendedName>
        <fullName evidence="1">diguanylate cyclase</fullName>
        <ecNumber evidence="1">2.7.7.65</ecNumber>
    </recommendedName>
</protein>
<evidence type="ECO:0000313" key="7">
    <source>
        <dbReference type="Proteomes" id="UP000294593"/>
    </source>
</evidence>
<comment type="caution">
    <text evidence="6">The sequence shown here is derived from an EMBL/GenBank/DDBJ whole genome shotgun (WGS) entry which is preliminary data.</text>
</comment>
<evidence type="ECO:0000256" key="4">
    <source>
        <dbReference type="SAM" id="Phobius"/>
    </source>
</evidence>
<feature type="transmembrane region" description="Helical" evidence="4">
    <location>
        <begin position="149"/>
        <end position="169"/>
    </location>
</feature>
<dbReference type="CDD" id="cd01949">
    <property type="entry name" value="GGDEF"/>
    <property type="match status" value="1"/>
</dbReference>
<dbReference type="FunFam" id="3.30.70.270:FF:000001">
    <property type="entry name" value="Diguanylate cyclase domain protein"/>
    <property type="match status" value="1"/>
</dbReference>
<feature type="transmembrane region" description="Helical" evidence="4">
    <location>
        <begin position="88"/>
        <end position="105"/>
    </location>
</feature>
<dbReference type="AlphaFoldDB" id="A0A4R6R6R4"/>
<accession>A0A4R6R6R4</accession>
<reference evidence="6 7" key="1">
    <citation type="submission" date="2019-03" db="EMBL/GenBank/DDBJ databases">
        <title>Genomic Encyclopedia of Type Strains, Phase IV (KMG-IV): sequencing the most valuable type-strain genomes for metagenomic binning, comparative biology and taxonomic classification.</title>
        <authorList>
            <person name="Goeker M."/>
        </authorList>
    </citation>
    <scope>NUCLEOTIDE SEQUENCE [LARGE SCALE GENOMIC DNA]</scope>
    <source>
        <strain evidence="6 7">DSM 11901</strain>
    </source>
</reference>
<dbReference type="GO" id="GO:0052621">
    <property type="term" value="F:diguanylate cyclase activity"/>
    <property type="evidence" value="ECO:0007669"/>
    <property type="project" value="UniProtKB-EC"/>
</dbReference>
<name>A0A4R6R6R4_9BURK</name>
<dbReference type="GO" id="GO:0005886">
    <property type="term" value="C:plasma membrane"/>
    <property type="evidence" value="ECO:0007669"/>
    <property type="project" value="TreeGrafter"/>
</dbReference>
<dbReference type="SMART" id="SM00267">
    <property type="entry name" value="GGDEF"/>
    <property type="match status" value="1"/>
</dbReference>
<comment type="catalytic activity">
    <reaction evidence="2">
        <text>2 GTP = 3',3'-c-di-GMP + 2 diphosphate</text>
        <dbReference type="Rhea" id="RHEA:24898"/>
        <dbReference type="ChEBI" id="CHEBI:33019"/>
        <dbReference type="ChEBI" id="CHEBI:37565"/>
        <dbReference type="ChEBI" id="CHEBI:58805"/>
        <dbReference type="EC" id="2.7.7.65"/>
    </reaction>
</comment>
<feature type="transmembrane region" description="Helical" evidence="4">
    <location>
        <begin position="220"/>
        <end position="238"/>
    </location>
</feature>
<evidence type="ECO:0000259" key="5">
    <source>
        <dbReference type="PROSITE" id="PS50887"/>
    </source>
</evidence>
<keyword evidence="4" id="KW-1133">Transmembrane helix</keyword>
<feature type="transmembrane region" description="Helical" evidence="4">
    <location>
        <begin position="111"/>
        <end position="128"/>
    </location>
</feature>
<proteinExistence type="predicted"/>
<dbReference type="SUPFAM" id="SSF55073">
    <property type="entry name" value="Nucleotide cyclase"/>
    <property type="match status" value="1"/>
</dbReference>
<keyword evidence="7" id="KW-1185">Reference proteome</keyword>
<dbReference type="Proteomes" id="UP000294593">
    <property type="component" value="Unassembled WGS sequence"/>
</dbReference>
<dbReference type="PANTHER" id="PTHR45138">
    <property type="entry name" value="REGULATORY COMPONENTS OF SENSORY TRANSDUCTION SYSTEM"/>
    <property type="match status" value="1"/>
</dbReference>
<evidence type="ECO:0000313" key="6">
    <source>
        <dbReference type="EMBL" id="TDP81246.1"/>
    </source>
</evidence>
<dbReference type="EC" id="2.7.7.65" evidence="1"/>
<keyword evidence="4" id="KW-0472">Membrane</keyword>